<evidence type="ECO:0000313" key="3">
    <source>
        <dbReference type="Proteomes" id="UP000245695"/>
    </source>
</evidence>
<proteinExistence type="predicted"/>
<organism evidence="2 3">
    <name type="scientific">Romboutsia hominis</name>
    <dbReference type="NCBI Taxonomy" id="1507512"/>
    <lineage>
        <taxon>Bacteria</taxon>
        <taxon>Bacillati</taxon>
        <taxon>Bacillota</taxon>
        <taxon>Clostridia</taxon>
        <taxon>Peptostreptococcales</taxon>
        <taxon>Peptostreptococcaceae</taxon>
        <taxon>Romboutsia</taxon>
    </lineage>
</organism>
<dbReference type="InterPro" id="IPR011256">
    <property type="entry name" value="Reg_factor_effector_dom_sf"/>
</dbReference>
<sequence length="73" mass="8941">MKFESIKDSLSVQMLHIGFYDDEPITFEIMQKFCDENNLRLRTKVHREIYLSDFRKTEPEKLKTVLRYKVERI</sequence>
<dbReference type="Proteomes" id="UP000245695">
    <property type="component" value="Chromosome 1"/>
</dbReference>
<dbReference type="RefSeq" id="WP_330405567.1">
    <property type="nucleotide sequence ID" value="NZ_JAKNTL010000003.1"/>
</dbReference>
<gene>
    <name evidence="2" type="ORF">FRIFI_0570</name>
</gene>
<reference evidence="2 3" key="1">
    <citation type="submission" date="2014-09" db="EMBL/GenBank/DDBJ databases">
        <authorList>
            <person name="Hornung B.V."/>
        </authorList>
    </citation>
    <scope>NUCLEOTIDE SEQUENCE [LARGE SCALE GENOMIC DNA]</scope>
    <source>
        <strain evidence="2 3">FRIFI</strain>
    </source>
</reference>
<dbReference type="KEGG" id="rhom:FRIFI_0570"/>
<dbReference type="Pfam" id="PF06445">
    <property type="entry name" value="GyrI-like"/>
    <property type="match status" value="1"/>
</dbReference>
<dbReference type="AlphaFoldDB" id="A0A2P2BP50"/>
<dbReference type="InterPro" id="IPR029442">
    <property type="entry name" value="GyrI-like"/>
</dbReference>
<evidence type="ECO:0000259" key="1">
    <source>
        <dbReference type="Pfam" id="PF06445"/>
    </source>
</evidence>
<dbReference type="EMBL" id="LN650648">
    <property type="protein sequence ID" value="CEI72117.1"/>
    <property type="molecule type" value="Genomic_DNA"/>
</dbReference>
<name>A0A2P2BP50_9FIRM</name>
<accession>A0A2P2BP50</accession>
<feature type="domain" description="GyrI-like small molecule binding" evidence="1">
    <location>
        <begin position="1"/>
        <end position="64"/>
    </location>
</feature>
<keyword evidence="3" id="KW-1185">Reference proteome</keyword>
<dbReference type="SUPFAM" id="SSF55136">
    <property type="entry name" value="Probable bacterial effector-binding domain"/>
    <property type="match status" value="1"/>
</dbReference>
<dbReference type="Gene3D" id="3.20.80.10">
    <property type="entry name" value="Regulatory factor, effector binding domain"/>
    <property type="match status" value="1"/>
</dbReference>
<protein>
    <submittedName>
        <fullName evidence="2">Regulatory factor, effector binding domain</fullName>
    </submittedName>
</protein>
<evidence type="ECO:0000313" key="2">
    <source>
        <dbReference type="EMBL" id="CEI72117.1"/>
    </source>
</evidence>